<feature type="signal peptide" evidence="1">
    <location>
        <begin position="1"/>
        <end position="19"/>
    </location>
</feature>
<dbReference type="Proteomes" id="UP001331761">
    <property type="component" value="Unassembled WGS sequence"/>
</dbReference>
<proteinExistence type="predicted"/>
<keyword evidence="1" id="KW-0732">Signal</keyword>
<accession>A0AAN8G953</accession>
<name>A0AAN8G953_TRICO</name>
<gene>
    <name evidence="2" type="ORF">GCK32_013500</name>
</gene>
<reference evidence="2 3" key="1">
    <citation type="submission" date="2019-10" db="EMBL/GenBank/DDBJ databases">
        <title>Assembly and Annotation for the nematode Trichostrongylus colubriformis.</title>
        <authorList>
            <person name="Martin J."/>
        </authorList>
    </citation>
    <scope>NUCLEOTIDE SEQUENCE [LARGE SCALE GENOMIC DNA]</scope>
    <source>
        <strain evidence="2">G859</strain>
        <tissue evidence="2">Whole worm</tissue>
    </source>
</reference>
<feature type="chain" id="PRO_5042953392" evidence="1">
    <location>
        <begin position="20"/>
        <end position="150"/>
    </location>
</feature>
<organism evidence="2 3">
    <name type="scientific">Trichostrongylus colubriformis</name>
    <name type="common">Black scour worm</name>
    <dbReference type="NCBI Taxonomy" id="6319"/>
    <lineage>
        <taxon>Eukaryota</taxon>
        <taxon>Metazoa</taxon>
        <taxon>Ecdysozoa</taxon>
        <taxon>Nematoda</taxon>
        <taxon>Chromadorea</taxon>
        <taxon>Rhabditida</taxon>
        <taxon>Rhabditina</taxon>
        <taxon>Rhabditomorpha</taxon>
        <taxon>Strongyloidea</taxon>
        <taxon>Trichostrongylidae</taxon>
        <taxon>Trichostrongylus</taxon>
    </lineage>
</organism>
<keyword evidence="3" id="KW-1185">Reference proteome</keyword>
<protein>
    <submittedName>
        <fullName evidence="2">Uncharacterized protein</fullName>
    </submittedName>
</protein>
<comment type="caution">
    <text evidence="2">The sequence shown here is derived from an EMBL/GenBank/DDBJ whole genome shotgun (WGS) entry which is preliminary data.</text>
</comment>
<dbReference type="EMBL" id="WIXE01003519">
    <property type="protein sequence ID" value="KAK5983863.1"/>
    <property type="molecule type" value="Genomic_DNA"/>
</dbReference>
<dbReference type="AlphaFoldDB" id="A0AAN8G953"/>
<sequence>MLFYVLIAFIALNVFTAEGVSVGQNCQDMMLNDFCAKNYQKYCKDDDDLGQQVRAPLAHDNVEIVSFSAKLYGCSFYVSTKASDMSVISIVKRSDATEKTSKEQFLRKQSRAPTMVFLESAILYIVSPESFLAMHLSARIDLCTNGNRIT</sequence>
<evidence type="ECO:0000313" key="3">
    <source>
        <dbReference type="Proteomes" id="UP001331761"/>
    </source>
</evidence>
<evidence type="ECO:0000256" key="1">
    <source>
        <dbReference type="SAM" id="SignalP"/>
    </source>
</evidence>
<evidence type="ECO:0000313" key="2">
    <source>
        <dbReference type="EMBL" id="KAK5983863.1"/>
    </source>
</evidence>